<dbReference type="InterPro" id="IPR000182">
    <property type="entry name" value="GNAT_dom"/>
</dbReference>
<name>A0ABS4QCZ2_9NOCA</name>
<dbReference type="Gene3D" id="3.40.630.30">
    <property type="match status" value="1"/>
</dbReference>
<sequence>MVEAAPMVMAQPADAADIAGLRDRLAQWMIDAGIAQWLPGEYPAERIAAEAARGEWFLWREGGRLIATVRLIWRDPEFWGEDDAEAGYIHGLMVAPEQRGRELGARIIQFCAERTRAQGITRQRLDAAASNPVLRKYYTAQGFTEVREAPLPPQFQGTATVFLFEKDLD</sequence>
<protein>
    <submittedName>
        <fullName evidence="4">GNAT superfamily N-acetyltransferase</fullName>
    </submittedName>
</protein>
<dbReference type="CDD" id="cd04301">
    <property type="entry name" value="NAT_SF"/>
    <property type="match status" value="1"/>
</dbReference>
<reference evidence="4 5" key="1">
    <citation type="submission" date="2021-03" db="EMBL/GenBank/DDBJ databases">
        <title>Sequencing the genomes of 1000 actinobacteria strains.</title>
        <authorList>
            <person name="Klenk H.-P."/>
        </authorList>
    </citation>
    <scope>NUCLEOTIDE SEQUENCE [LARGE SCALE GENOMIC DNA]</scope>
    <source>
        <strain evidence="4 5">DSM 45516</strain>
    </source>
</reference>
<dbReference type="InterPro" id="IPR016181">
    <property type="entry name" value="Acyl_CoA_acyltransferase"/>
</dbReference>
<gene>
    <name evidence="4" type="ORF">BJ987_002458</name>
</gene>
<dbReference type="EMBL" id="JAGGMR010000001">
    <property type="protein sequence ID" value="MBP2189557.1"/>
    <property type="molecule type" value="Genomic_DNA"/>
</dbReference>
<dbReference type="PANTHER" id="PTHR43877">
    <property type="entry name" value="AMINOALKYLPHOSPHONATE N-ACETYLTRANSFERASE-RELATED-RELATED"/>
    <property type="match status" value="1"/>
</dbReference>
<keyword evidence="5" id="KW-1185">Reference proteome</keyword>
<feature type="domain" description="N-acetyltransferase" evidence="3">
    <location>
        <begin position="5"/>
        <end position="169"/>
    </location>
</feature>
<dbReference type="SUPFAM" id="SSF55729">
    <property type="entry name" value="Acyl-CoA N-acyltransferases (Nat)"/>
    <property type="match status" value="1"/>
</dbReference>
<keyword evidence="2" id="KW-0012">Acyltransferase</keyword>
<evidence type="ECO:0000313" key="4">
    <source>
        <dbReference type="EMBL" id="MBP2189557.1"/>
    </source>
</evidence>
<organism evidence="4 5">
    <name type="scientific">Nocardia goodfellowii</name>
    <dbReference type="NCBI Taxonomy" id="882446"/>
    <lineage>
        <taxon>Bacteria</taxon>
        <taxon>Bacillati</taxon>
        <taxon>Actinomycetota</taxon>
        <taxon>Actinomycetes</taxon>
        <taxon>Mycobacteriales</taxon>
        <taxon>Nocardiaceae</taxon>
        <taxon>Nocardia</taxon>
    </lineage>
</organism>
<dbReference type="PROSITE" id="PS51186">
    <property type="entry name" value="GNAT"/>
    <property type="match status" value="1"/>
</dbReference>
<dbReference type="Proteomes" id="UP001519325">
    <property type="component" value="Unassembled WGS sequence"/>
</dbReference>
<evidence type="ECO:0000259" key="3">
    <source>
        <dbReference type="PROSITE" id="PS51186"/>
    </source>
</evidence>
<accession>A0ABS4QCZ2</accession>
<evidence type="ECO:0000256" key="2">
    <source>
        <dbReference type="ARBA" id="ARBA00023315"/>
    </source>
</evidence>
<dbReference type="InterPro" id="IPR050832">
    <property type="entry name" value="Bact_Acetyltransf"/>
</dbReference>
<evidence type="ECO:0000256" key="1">
    <source>
        <dbReference type="ARBA" id="ARBA00022679"/>
    </source>
</evidence>
<evidence type="ECO:0000313" key="5">
    <source>
        <dbReference type="Proteomes" id="UP001519325"/>
    </source>
</evidence>
<comment type="caution">
    <text evidence="4">The sequence shown here is derived from an EMBL/GenBank/DDBJ whole genome shotgun (WGS) entry which is preliminary data.</text>
</comment>
<proteinExistence type="predicted"/>
<dbReference type="Pfam" id="PF00583">
    <property type="entry name" value="Acetyltransf_1"/>
    <property type="match status" value="1"/>
</dbReference>
<keyword evidence="1" id="KW-0808">Transferase</keyword>
<dbReference type="RefSeq" id="WP_307869584.1">
    <property type="nucleotide sequence ID" value="NZ_JAGGMR010000001.1"/>
</dbReference>